<dbReference type="InterPro" id="IPR042001">
    <property type="entry name" value="Sortase_F"/>
</dbReference>
<proteinExistence type="predicted"/>
<protein>
    <submittedName>
        <fullName evidence="3">Sortase</fullName>
    </submittedName>
</protein>
<sequence>MNRPRRWLLATTAALLALLGAALVLTGLRGGEAAPAPVVPVTAEPAPPAGSATPTETRPSRTPTRTPTPEREPEAPAALAESAPTRITIPAIDVDSSAFVELGLDAAGEVAAPGRADDIGWFTGAHTPGAPGVGVVAAHVTWNGAEAPFFELGSLDRGDEVTVERADGTRATFAVTRLDTFPKDEFPTTEVYRPSDEPELVLITCGGEFDRDARYYDSNVVVWAEVVSTDAG</sequence>
<evidence type="ECO:0000313" key="3">
    <source>
        <dbReference type="EMBL" id="MVA75202.1"/>
    </source>
</evidence>
<evidence type="ECO:0000256" key="2">
    <source>
        <dbReference type="SAM" id="MobiDB-lite"/>
    </source>
</evidence>
<dbReference type="GO" id="GO:0016787">
    <property type="term" value="F:hydrolase activity"/>
    <property type="evidence" value="ECO:0007669"/>
    <property type="project" value="UniProtKB-KW"/>
</dbReference>
<dbReference type="CDD" id="cd05829">
    <property type="entry name" value="Sortase_F"/>
    <property type="match status" value="1"/>
</dbReference>
<name>A0A6A9UU74_9ACTN</name>
<feature type="region of interest" description="Disordered" evidence="2">
    <location>
        <begin position="39"/>
        <end position="82"/>
    </location>
</feature>
<dbReference type="AlphaFoldDB" id="A0A6A9UU74"/>
<dbReference type="SUPFAM" id="SSF63817">
    <property type="entry name" value="Sortase"/>
    <property type="match status" value="1"/>
</dbReference>
<dbReference type="PROSITE" id="PS51318">
    <property type="entry name" value="TAT"/>
    <property type="match status" value="1"/>
</dbReference>
<dbReference type="Proteomes" id="UP000435304">
    <property type="component" value="Unassembled WGS sequence"/>
</dbReference>
<accession>A0A6A9UU74</accession>
<dbReference type="InterPro" id="IPR023365">
    <property type="entry name" value="Sortase_dom-sf"/>
</dbReference>
<feature type="compositionally biased region" description="Low complexity" evidence="2">
    <location>
        <begin position="39"/>
        <end position="67"/>
    </location>
</feature>
<dbReference type="Pfam" id="PF04203">
    <property type="entry name" value="Sortase"/>
    <property type="match status" value="1"/>
</dbReference>
<gene>
    <name evidence="3" type="ORF">GC722_04030</name>
</gene>
<dbReference type="InterPro" id="IPR005754">
    <property type="entry name" value="Sortase"/>
</dbReference>
<evidence type="ECO:0000256" key="1">
    <source>
        <dbReference type="ARBA" id="ARBA00022801"/>
    </source>
</evidence>
<keyword evidence="1" id="KW-0378">Hydrolase</keyword>
<dbReference type="EMBL" id="WPCU01000004">
    <property type="protein sequence ID" value="MVA75202.1"/>
    <property type="molecule type" value="Genomic_DNA"/>
</dbReference>
<dbReference type="Gene3D" id="2.40.260.10">
    <property type="entry name" value="Sortase"/>
    <property type="match status" value="1"/>
</dbReference>
<evidence type="ECO:0000313" key="4">
    <source>
        <dbReference type="Proteomes" id="UP000435304"/>
    </source>
</evidence>
<organism evidence="3 4">
    <name type="scientific">Auraticoccus cholistanensis</name>
    <dbReference type="NCBI Taxonomy" id="2656650"/>
    <lineage>
        <taxon>Bacteria</taxon>
        <taxon>Bacillati</taxon>
        <taxon>Actinomycetota</taxon>
        <taxon>Actinomycetes</taxon>
        <taxon>Propionibacteriales</taxon>
        <taxon>Propionibacteriaceae</taxon>
        <taxon>Auraticoccus</taxon>
    </lineage>
</organism>
<dbReference type="RefSeq" id="WP_156608179.1">
    <property type="nucleotide sequence ID" value="NZ_WPCU01000004.1"/>
</dbReference>
<dbReference type="InterPro" id="IPR006311">
    <property type="entry name" value="TAT_signal"/>
</dbReference>
<reference evidence="3 4" key="1">
    <citation type="submission" date="2019-12" db="EMBL/GenBank/DDBJ databases">
        <title>Auraticoccus cholistani sp. nov., an actinomycete isolated from soil of Cholistan desert.</title>
        <authorList>
            <person name="Cheema M.T."/>
        </authorList>
    </citation>
    <scope>NUCLEOTIDE SEQUENCE [LARGE SCALE GENOMIC DNA]</scope>
    <source>
        <strain evidence="3 4">F435</strain>
    </source>
</reference>
<keyword evidence="4" id="KW-1185">Reference proteome</keyword>
<comment type="caution">
    <text evidence="3">The sequence shown here is derived from an EMBL/GenBank/DDBJ whole genome shotgun (WGS) entry which is preliminary data.</text>
</comment>